<evidence type="ECO:0000256" key="2">
    <source>
        <dbReference type="ARBA" id="ARBA00022450"/>
    </source>
</evidence>
<dbReference type="Gene3D" id="2.30.38.10">
    <property type="entry name" value="Luciferase, Domain 3"/>
    <property type="match status" value="1"/>
</dbReference>
<evidence type="ECO:0000256" key="3">
    <source>
        <dbReference type="ARBA" id="ARBA00022553"/>
    </source>
</evidence>
<name>A0AAC9LCH4_9PSEU</name>
<dbReference type="PROSITE" id="PS00012">
    <property type="entry name" value="PHOSPHOPANTETHEINE"/>
    <property type="match status" value="1"/>
</dbReference>
<dbReference type="CDD" id="cd05930">
    <property type="entry name" value="A_NRPS"/>
    <property type="match status" value="1"/>
</dbReference>
<keyword evidence="7" id="KW-1185">Reference proteome</keyword>
<organism evidence="6 7">
    <name type="scientific">Actinoalloteichus fjordicus</name>
    <dbReference type="NCBI Taxonomy" id="1612552"/>
    <lineage>
        <taxon>Bacteria</taxon>
        <taxon>Bacillati</taxon>
        <taxon>Actinomycetota</taxon>
        <taxon>Actinomycetes</taxon>
        <taxon>Pseudonocardiales</taxon>
        <taxon>Pseudonocardiaceae</taxon>
        <taxon>Actinoalloteichus</taxon>
    </lineage>
</organism>
<dbReference type="RefSeq" id="WP_075764870.1">
    <property type="nucleotide sequence ID" value="NZ_CP016076.1"/>
</dbReference>
<dbReference type="PANTHER" id="PTHR45527:SF1">
    <property type="entry name" value="FATTY ACID SYNTHASE"/>
    <property type="match status" value="1"/>
</dbReference>
<dbReference type="InterPro" id="IPR029058">
    <property type="entry name" value="AB_hydrolase_fold"/>
</dbReference>
<dbReference type="Pfam" id="PF13193">
    <property type="entry name" value="AMP-binding_C"/>
    <property type="match status" value="1"/>
</dbReference>
<dbReference type="InterPro" id="IPR009081">
    <property type="entry name" value="PP-bd_ACP"/>
</dbReference>
<dbReference type="InterPro" id="IPR000873">
    <property type="entry name" value="AMP-dep_synth/lig_dom"/>
</dbReference>
<dbReference type="GO" id="GO:0005829">
    <property type="term" value="C:cytosol"/>
    <property type="evidence" value="ECO:0007669"/>
    <property type="project" value="TreeGrafter"/>
</dbReference>
<dbReference type="SUPFAM" id="SSF56801">
    <property type="entry name" value="Acetyl-CoA synthetase-like"/>
    <property type="match status" value="1"/>
</dbReference>
<reference evidence="7" key="1">
    <citation type="submission" date="2016-06" db="EMBL/GenBank/DDBJ databases">
        <title>Complete genome sequence of Actinoalloteichus fjordicus DSM 46855 (=ADI127-17), type strain of the new species Actinoalloteichus fjordicus.</title>
        <authorList>
            <person name="Ruckert C."/>
            <person name="Nouioui I."/>
            <person name="Willmese J."/>
            <person name="van Wezel G."/>
            <person name="Klenk H.-P."/>
            <person name="Kalinowski J."/>
            <person name="Zotchev S.B."/>
        </authorList>
    </citation>
    <scope>NUCLEOTIDE SEQUENCE [LARGE SCALE GENOMIC DNA]</scope>
    <source>
        <strain evidence="7">ADI127-7</strain>
    </source>
</reference>
<dbReference type="PROSITE" id="PS50075">
    <property type="entry name" value="CARRIER"/>
    <property type="match status" value="1"/>
</dbReference>
<dbReference type="FunFam" id="1.10.1200.10:FF:000016">
    <property type="entry name" value="Non-ribosomal peptide synthase"/>
    <property type="match status" value="1"/>
</dbReference>
<gene>
    <name evidence="6" type="ORF">UA74_16965</name>
</gene>
<dbReference type="InterPro" id="IPR045851">
    <property type="entry name" value="AMP-bd_C_sf"/>
</dbReference>
<feature type="region of interest" description="Disordered" evidence="4">
    <location>
        <begin position="219"/>
        <end position="258"/>
    </location>
</feature>
<keyword evidence="3" id="KW-0597">Phosphoprotein</keyword>
<dbReference type="SMART" id="SM00823">
    <property type="entry name" value="PKS_PP"/>
    <property type="match status" value="1"/>
</dbReference>
<dbReference type="InterPro" id="IPR023213">
    <property type="entry name" value="CAT-like_dom_sf"/>
</dbReference>
<feature type="compositionally biased region" description="Low complexity" evidence="4">
    <location>
        <begin position="222"/>
        <end position="245"/>
    </location>
</feature>
<evidence type="ECO:0000256" key="4">
    <source>
        <dbReference type="SAM" id="MobiDB-lite"/>
    </source>
</evidence>
<keyword evidence="2" id="KW-0596">Phosphopantetheine</keyword>
<dbReference type="EMBL" id="CP016076">
    <property type="protein sequence ID" value="APU15423.1"/>
    <property type="molecule type" value="Genomic_DNA"/>
</dbReference>
<dbReference type="Gene3D" id="3.30.300.30">
    <property type="match status" value="1"/>
</dbReference>
<dbReference type="GO" id="GO:0047527">
    <property type="term" value="F:2,3-dihydroxybenzoate-serine ligase activity"/>
    <property type="evidence" value="ECO:0007669"/>
    <property type="project" value="TreeGrafter"/>
</dbReference>
<proteinExistence type="predicted"/>
<dbReference type="NCBIfam" id="TIGR01733">
    <property type="entry name" value="AA-adenyl-dom"/>
    <property type="match status" value="1"/>
</dbReference>
<dbReference type="InterPro" id="IPR001242">
    <property type="entry name" value="Condensation_dom"/>
</dbReference>
<dbReference type="Pfam" id="PF00501">
    <property type="entry name" value="AMP-binding"/>
    <property type="match status" value="1"/>
</dbReference>
<sequence>MSSGEVTLAAVEVQDSEEFLTKVQQGVWHRQQLEPNSPSWNVATALYIHGELDHVAFEAALRIVVDDADALHARFVPRQDGPRRIRRAPGRWELRRVDVSGDVAPRAAAERLMRADLDTVVDLEHGPLFAQLLLTLSPDLTVWYQRVHHIALDATGYEILRARLGTVYAALRAGEVPAAEEFPSERVLREAEVDYHASRDHDRDRRYWTTLLADHPGPTPISAGAGAMATPAPAAPSTTSPTTGGRPHRSIGRPPSEYEAAERALRRRVAANRSAVLTAAVAVYIGRATGTDDVVLRLPMTGRTDARTRLVPGMAATVVSLRLTVTGDECFAVLVERTAAELLRALRHQRYGIEELRRDLDIGSDRPGGRSSGALVNFLPFADTVEFGPHRAELDPLANGPVDDLAVSIHSDAHGLRLAVDLDPTCHDAEDADAHRDRLLGLLTAAVAEPDRPLGEIHAATEADLAALIGPVSAAGTPATVLSLLADSVARLPNLPAVRDAETTLTYAELSIRSNRLAHQLLGSGHGREEVVGIALSRSVEYVVAVLAVLKAGCALLPLDPQDPTSHLASALAAAGGTLMISRRALVDVDEFSIPVVDLDCPKTTDRVSACSTAEPTDEDRGMALSGAHAAYVITTSGSTGTPRSVVLAHAGLVRLAERHRTEIVDPWARASGRRLRAAHVAPFVFDAAWDPLLLMFTGQELFLVDEKTRRDPAALVEALRRERCDLLETTPSYFRRLLSAGVLDEHLPRPSLVALGGEPLDEELWALLRSTTGVTGFNFYGPTECTVDPLTARSTDDEAVTLGRPGIDVRAYVLDARQRRLGPGSIGELYLAGPGVARGYQGDGRLTASRFLPDPFGSPGSRMFRTGDLVSWTVSGRLRFLRRLDDQVKIRGVRVELGAVEHAVLRDPDVREVGVVTRTDVHGDPVLVAFVVRNGDAAGVAGLRSRLTQTLPAQLVPSLFAELDALPITSRGKLDRQALPESTEITDPGVGPTRARPPTSELEKTLYELFTEVLGVAPAGVDDEFFALGGHSLGATRLVFRINQSLDVRCSLRALFDAPTVASLARRIESETGRVALDD</sequence>
<dbReference type="GO" id="GO:0009366">
    <property type="term" value="C:enterobactin synthetase complex"/>
    <property type="evidence" value="ECO:0007669"/>
    <property type="project" value="TreeGrafter"/>
</dbReference>
<protein>
    <submittedName>
        <fullName evidence="6">Amino acid adenylation enzyme/thioester reductase family protein</fullName>
    </submittedName>
</protein>
<dbReference type="PROSITE" id="PS00455">
    <property type="entry name" value="AMP_BINDING"/>
    <property type="match status" value="1"/>
</dbReference>
<dbReference type="GO" id="GO:0031177">
    <property type="term" value="F:phosphopantetheine binding"/>
    <property type="evidence" value="ECO:0007669"/>
    <property type="project" value="InterPro"/>
</dbReference>
<dbReference type="PANTHER" id="PTHR45527">
    <property type="entry name" value="NONRIBOSOMAL PEPTIDE SYNTHETASE"/>
    <property type="match status" value="1"/>
</dbReference>
<dbReference type="SUPFAM" id="SSF52777">
    <property type="entry name" value="CoA-dependent acyltransferases"/>
    <property type="match status" value="2"/>
</dbReference>
<dbReference type="AlphaFoldDB" id="A0AAC9LCH4"/>
<evidence type="ECO:0000256" key="1">
    <source>
        <dbReference type="ARBA" id="ARBA00001957"/>
    </source>
</evidence>
<dbReference type="Gene3D" id="3.30.559.30">
    <property type="entry name" value="Nonribosomal peptide synthetase, condensation domain"/>
    <property type="match status" value="1"/>
</dbReference>
<dbReference type="Proteomes" id="UP000185511">
    <property type="component" value="Chromosome"/>
</dbReference>
<dbReference type="InterPro" id="IPR036736">
    <property type="entry name" value="ACP-like_sf"/>
</dbReference>
<dbReference type="InterPro" id="IPR025110">
    <property type="entry name" value="AMP-bd_C"/>
</dbReference>
<dbReference type="Gene3D" id="3.30.559.10">
    <property type="entry name" value="Chloramphenicol acetyltransferase-like domain"/>
    <property type="match status" value="1"/>
</dbReference>
<accession>A0AAC9LCH4</accession>
<evidence type="ECO:0000313" key="7">
    <source>
        <dbReference type="Proteomes" id="UP000185511"/>
    </source>
</evidence>
<dbReference type="InterPro" id="IPR010071">
    <property type="entry name" value="AA_adenyl_dom"/>
</dbReference>
<evidence type="ECO:0000313" key="6">
    <source>
        <dbReference type="EMBL" id="APU15423.1"/>
    </source>
</evidence>
<dbReference type="InterPro" id="IPR020806">
    <property type="entry name" value="PKS_PP-bd"/>
</dbReference>
<comment type="cofactor">
    <cofactor evidence="1">
        <name>pantetheine 4'-phosphate</name>
        <dbReference type="ChEBI" id="CHEBI:47942"/>
    </cofactor>
</comment>
<dbReference type="GO" id="GO:0043041">
    <property type="term" value="P:amino acid activation for nonribosomal peptide biosynthetic process"/>
    <property type="evidence" value="ECO:0007669"/>
    <property type="project" value="TreeGrafter"/>
</dbReference>
<feature type="domain" description="Carrier" evidence="5">
    <location>
        <begin position="998"/>
        <end position="1073"/>
    </location>
</feature>
<dbReference type="Pfam" id="PF00668">
    <property type="entry name" value="Condensation"/>
    <property type="match status" value="1"/>
</dbReference>
<dbReference type="Gene3D" id="3.40.50.980">
    <property type="match status" value="2"/>
</dbReference>
<dbReference type="InterPro" id="IPR020845">
    <property type="entry name" value="AMP-binding_CS"/>
</dbReference>
<dbReference type="GO" id="GO:0008610">
    <property type="term" value="P:lipid biosynthetic process"/>
    <property type="evidence" value="ECO:0007669"/>
    <property type="project" value="UniProtKB-ARBA"/>
</dbReference>
<dbReference type="Gene3D" id="3.40.50.1820">
    <property type="entry name" value="alpha/beta hydrolase"/>
    <property type="match status" value="1"/>
</dbReference>
<dbReference type="GO" id="GO:0009239">
    <property type="term" value="P:enterobactin biosynthetic process"/>
    <property type="evidence" value="ECO:0007669"/>
    <property type="project" value="TreeGrafter"/>
</dbReference>
<dbReference type="KEGG" id="acad:UA74_16965"/>
<dbReference type="SUPFAM" id="SSF47336">
    <property type="entry name" value="ACP-like"/>
    <property type="match status" value="1"/>
</dbReference>
<dbReference type="Pfam" id="PF00550">
    <property type="entry name" value="PP-binding"/>
    <property type="match status" value="1"/>
</dbReference>
<dbReference type="InterPro" id="IPR006162">
    <property type="entry name" value="Ppantetheine_attach_site"/>
</dbReference>
<evidence type="ECO:0000259" key="5">
    <source>
        <dbReference type="PROSITE" id="PS50075"/>
    </source>
</evidence>
<dbReference type="GO" id="GO:0072330">
    <property type="term" value="P:monocarboxylic acid biosynthetic process"/>
    <property type="evidence" value="ECO:0007669"/>
    <property type="project" value="UniProtKB-ARBA"/>
</dbReference>